<evidence type="ECO:0000313" key="1">
    <source>
        <dbReference type="EMBL" id="SFJ38868.1"/>
    </source>
</evidence>
<reference evidence="1 2" key="1">
    <citation type="submission" date="2016-10" db="EMBL/GenBank/DDBJ databases">
        <authorList>
            <person name="de Groot N.N."/>
        </authorList>
    </citation>
    <scope>NUCLEOTIDE SEQUENCE [LARGE SCALE GENOMIC DNA]</scope>
    <source>
        <strain evidence="1 2">DSM 44778</strain>
    </source>
</reference>
<organism evidence="1 2">
    <name type="scientific">Thermoflavimicrobium dichotomicum</name>
    <dbReference type="NCBI Taxonomy" id="46223"/>
    <lineage>
        <taxon>Bacteria</taxon>
        <taxon>Bacillati</taxon>
        <taxon>Bacillota</taxon>
        <taxon>Bacilli</taxon>
        <taxon>Bacillales</taxon>
        <taxon>Thermoactinomycetaceae</taxon>
        <taxon>Thermoflavimicrobium</taxon>
    </lineage>
</organism>
<keyword evidence="2" id="KW-1185">Reference proteome</keyword>
<evidence type="ECO:0000313" key="2">
    <source>
        <dbReference type="Proteomes" id="UP000199545"/>
    </source>
</evidence>
<dbReference type="OrthoDB" id="2990216at2"/>
<gene>
    <name evidence="1" type="ORF">SAMN05421852_108163</name>
</gene>
<protein>
    <submittedName>
        <fullName evidence="1">Uncharacterized protein</fullName>
    </submittedName>
</protein>
<dbReference type="AlphaFoldDB" id="A0A1I3QXR3"/>
<dbReference type="EMBL" id="FORR01000008">
    <property type="protein sequence ID" value="SFJ38868.1"/>
    <property type="molecule type" value="Genomic_DNA"/>
</dbReference>
<name>A0A1I3QXR3_9BACL</name>
<accession>A0A1I3QXR3</accession>
<dbReference type="Proteomes" id="UP000199545">
    <property type="component" value="Unassembled WGS sequence"/>
</dbReference>
<dbReference type="STRING" id="46223.SAMN05421852_108163"/>
<dbReference type="RefSeq" id="WP_093230020.1">
    <property type="nucleotide sequence ID" value="NZ_FORR01000008.1"/>
</dbReference>
<proteinExistence type="predicted"/>
<sequence>MRGEIIHFEQKYNERKEKLRVEALRTFPWSKVEYFRNEAVEPLLRSLSDQKRIILLEMIYRLIFEAYAFGIVESKKALSLKRGLSQEVGWDTVYLHFYKKQGELLIQATIHDFAIFYWLEEWNSQSFYFLFEDILQSWFIEGVQVGLKLNIR</sequence>